<accession>A0A166CKY1</accession>
<dbReference type="InterPro" id="IPR038029">
    <property type="entry name" value="GbiG_N_sf"/>
</dbReference>
<evidence type="ECO:0000313" key="3">
    <source>
        <dbReference type="EMBL" id="KZX14619.1"/>
    </source>
</evidence>
<dbReference type="PATRIC" id="fig|47311.3.peg.2193"/>
<gene>
    <name evidence="3" type="ORF">MBCUT_20090</name>
</gene>
<dbReference type="Pfam" id="PF11760">
    <property type="entry name" value="CbiG_N"/>
    <property type="match status" value="1"/>
</dbReference>
<dbReference type="EMBL" id="LWMW01000158">
    <property type="protein sequence ID" value="KZX14619.1"/>
    <property type="molecule type" value="Genomic_DNA"/>
</dbReference>
<dbReference type="InterPro" id="IPR002750">
    <property type="entry name" value="CobE/GbiG_C"/>
</dbReference>
<keyword evidence="4" id="KW-1185">Reference proteome</keyword>
<evidence type="ECO:0000259" key="2">
    <source>
        <dbReference type="Pfam" id="PF11760"/>
    </source>
</evidence>
<dbReference type="PANTHER" id="PTHR37477">
    <property type="entry name" value="COBALT-PRECORRIN-5A HYDROLASE"/>
    <property type="match status" value="1"/>
</dbReference>
<name>A0A166CKY1_9EURY</name>
<dbReference type="AlphaFoldDB" id="A0A166CKY1"/>
<dbReference type="SUPFAM" id="SSF159672">
    <property type="entry name" value="CbiG N-terminal domain-like"/>
    <property type="match status" value="1"/>
</dbReference>
<evidence type="ECO:0000313" key="4">
    <source>
        <dbReference type="Proteomes" id="UP000077275"/>
    </source>
</evidence>
<dbReference type="InterPro" id="IPR036518">
    <property type="entry name" value="CobE/GbiG_C_sf"/>
</dbReference>
<feature type="domain" description="CobE/GbiG C-terminal" evidence="1">
    <location>
        <begin position="232"/>
        <end position="352"/>
    </location>
</feature>
<dbReference type="Gene3D" id="3.30.420.180">
    <property type="entry name" value="CobE/GbiG C-terminal domain"/>
    <property type="match status" value="1"/>
</dbReference>
<protein>
    <submittedName>
        <fullName evidence="3">Cobalamin biosynthesis protein CbiG</fullName>
    </submittedName>
</protein>
<reference evidence="3 4" key="1">
    <citation type="submission" date="2016-04" db="EMBL/GenBank/DDBJ databases">
        <title>Genome sequence of Methanobrevibacter cuticularis DSM 11139.</title>
        <authorList>
            <person name="Poehlein A."/>
            <person name="Seedorf H."/>
            <person name="Daniel R."/>
        </authorList>
    </citation>
    <scope>NUCLEOTIDE SEQUENCE [LARGE SCALE GENOMIC DNA]</scope>
    <source>
        <strain evidence="3 4">DSM 11139</strain>
    </source>
</reference>
<dbReference type="SUPFAM" id="SSF159664">
    <property type="entry name" value="CobE/GbiG C-terminal domain-like"/>
    <property type="match status" value="1"/>
</dbReference>
<feature type="domain" description="Cobalamin synthesis G N-terminal" evidence="2">
    <location>
        <begin position="42"/>
        <end position="122"/>
    </location>
</feature>
<organism evidence="3 4">
    <name type="scientific">Methanobrevibacter cuticularis</name>
    <dbReference type="NCBI Taxonomy" id="47311"/>
    <lineage>
        <taxon>Archaea</taxon>
        <taxon>Methanobacteriati</taxon>
        <taxon>Methanobacteriota</taxon>
        <taxon>Methanomada group</taxon>
        <taxon>Methanobacteria</taxon>
        <taxon>Methanobacteriales</taxon>
        <taxon>Methanobacteriaceae</taxon>
        <taxon>Methanobrevibacter</taxon>
    </lineage>
</organism>
<dbReference type="Gene3D" id="3.40.50.11220">
    <property type="match status" value="1"/>
</dbReference>
<dbReference type="OrthoDB" id="4722at2157"/>
<proteinExistence type="predicted"/>
<dbReference type="GO" id="GO:0009236">
    <property type="term" value="P:cobalamin biosynthetic process"/>
    <property type="evidence" value="ECO:0007669"/>
    <property type="project" value="InterPro"/>
</dbReference>
<dbReference type="InterPro" id="IPR052553">
    <property type="entry name" value="CbiG_hydrolase"/>
</dbReference>
<dbReference type="STRING" id="47311.MBCUT_20090"/>
<dbReference type="InterPro" id="IPR021744">
    <property type="entry name" value="CbiG_N"/>
</dbReference>
<sequence length="355" mass="39433">MKIAILSVSKKGKELSSKIKTLLEDDPTIMDVKTVHKNIKTHINHIFNEYDAIIGIMATGILIRSICSKLQDKYSDPAILSMDDNGKYVISLLSGHLGGANELSKKIAKLLDIQEIITTATDINGKIGIDTLANKYHWRIKNPKDILIFNKAILEDEKVYLLLNNLNNSQSSVNNYIDDLNNYLKNNTLEILDLKNNDNTIENIDKLALNNVSDEIIAIFNDNLLFLNQKKIVVGIGARAGISKEKVMIAIEKVMDTLNLPIERIDYLATVEMKKNEKGIIEASKTFNKPLKIVNTDEIKNLDSSDISFSEFVNKKFDIPGVCEPSALIVSGVNSKIIHKKIAIDGVTVAVASSQ</sequence>
<dbReference type="Pfam" id="PF01890">
    <property type="entry name" value="CbiG_C"/>
    <property type="match status" value="1"/>
</dbReference>
<dbReference type="PANTHER" id="PTHR37477:SF1">
    <property type="entry name" value="COBALT-PRECORRIN-5A HYDROLASE"/>
    <property type="match status" value="1"/>
</dbReference>
<evidence type="ECO:0000259" key="1">
    <source>
        <dbReference type="Pfam" id="PF01890"/>
    </source>
</evidence>
<comment type="caution">
    <text evidence="3">The sequence shown here is derived from an EMBL/GenBank/DDBJ whole genome shotgun (WGS) entry which is preliminary data.</text>
</comment>
<dbReference type="Proteomes" id="UP000077275">
    <property type="component" value="Unassembled WGS sequence"/>
</dbReference>